<comment type="caution">
    <text evidence="1">The sequence shown here is derived from an EMBL/GenBank/DDBJ whole genome shotgun (WGS) entry which is preliminary data.</text>
</comment>
<organism evidence="1 2">
    <name type="scientific">Aureimonas phyllosphaerae</name>
    <dbReference type="NCBI Taxonomy" id="1166078"/>
    <lineage>
        <taxon>Bacteria</taxon>
        <taxon>Pseudomonadati</taxon>
        <taxon>Pseudomonadota</taxon>
        <taxon>Alphaproteobacteria</taxon>
        <taxon>Hyphomicrobiales</taxon>
        <taxon>Aurantimonadaceae</taxon>
        <taxon>Aureimonas</taxon>
    </lineage>
</organism>
<dbReference type="EMBL" id="JACIDO010000019">
    <property type="protein sequence ID" value="MBB3938154.1"/>
    <property type="molecule type" value="Genomic_DNA"/>
</dbReference>
<sequence>MTANDNSIASDQAADFVALTADLGFGPALGVEVMPEVPLLYATHLMRAVASGADPVAQTVQALRTILAAIPRKDLATAAPQTLRALREAVHPAWMRLTEASPRGVIPDDLALGMASVSAVVQMLEQPPAVADVERANRLFCERLDIIALLADQLDAAERRRRITENGGLVARLVAIQAAERRQRRLGEHVQ</sequence>
<accession>A0A7W6BY04</accession>
<protein>
    <submittedName>
        <fullName evidence="1">Uncharacterized protein</fullName>
    </submittedName>
</protein>
<evidence type="ECO:0000313" key="2">
    <source>
        <dbReference type="Proteomes" id="UP000531216"/>
    </source>
</evidence>
<keyword evidence="2" id="KW-1185">Reference proteome</keyword>
<dbReference type="Proteomes" id="UP000531216">
    <property type="component" value="Unassembled WGS sequence"/>
</dbReference>
<dbReference type="RefSeq" id="WP_090966500.1">
    <property type="nucleotide sequence ID" value="NZ_FOOA01000030.1"/>
</dbReference>
<dbReference type="AlphaFoldDB" id="A0A7W6BY04"/>
<evidence type="ECO:0000313" key="1">
    <source>
        <dbReference type="EMBL" id="MBB3938154.1"/>
    </source>
</evidence>
<gene>
    <name evidence="1" type="ORF">GGR05_004325</name>
</gene>
<name>A0A7W6BY04_9HYPH</name>
<proteinExistence type="predicted"/>
<reference evidence="1 2" key="1">
    <citation type="submission" date="2020-08" db="EMBL/GenBank/DDBJ databases">
        <title>Genomic Encyclopedia of Type Strains, Phase IV (KMG-IV): sequencing the most valuable type-strain genomes for metagenomic binning, comparative biology and taxonomic classification.</title>
        <authorList>
            <person name="Goeker M."/>
        </authorList>
    </citation>
    <scope>NUCLEOTIDE SEQUENCE [LARGE SCALE GENOMIC DNA]</scope>
    <source>
        <strain evidence="1 2">DSM 25024</strain>
    </source>
</reference>